<evidence type="ECO:0000256" key="2">
    <source>
        <dbReference type="ARBA" id="ARBA00022840"/>
    </source>
</evidence>
<keyword evidence="2" id="KW-0067">ATP-binding</keyword>
<sequence length="488" mass="56271">MSISSILLQNIKSTNKHIPFLGTNVNNAWKWNTRQDIYNSVIYSREQLQNWNVKKGDRVAFKGKNSFEWITWNLATNSLGCVWVPMYHDQNTDYCNYIIQDCNPKIFLTDDMNIDVNMDKSPINVDNTYNPSSKIDYVDHSIATLIYTSGTTGSPKGVMLSNENIISNVNTIRTRFYDLPSSTCLNILPWAHIYSQTCELYYNMLYNNTIALSTSREDFIQQCRQIQPNVLYLVPRVLELVKNKVSRFENTLMLQFAIPYILKYLFGQKLKYIFTGGAKLNDETKYFYLKYGYHICEGYGCTETSPMISVNHFNSPRDVCSIGKVLDGIQVEIINGEIQVSGPNVMLGYWNNEEATSSVLEERNGTTWYKTGDSGSIKDGFLYYDGRKSENYKLSNGKFVNVQDVEQKMKTILSGNVVVFGENQLYNDIIVTEQISNHDLNKINEMLDSYLRIDKVHVISNDEFSSFLTPKMSIKRKQLIEYIKMKKI</sequence>
<dbReference type="AlphaFoldDB" id="A0A6C0KMY4"/>
<dbReference type="GO" id="GO:0004467">
    <property type="term" value="F:long-chain fatty acid-CoA ligase activity"/>
    <property type="evidence" value="ECO:0007669"/>
    <property type="project" value="TreeGrafter"/>
</dbReference>
<dbReference type="Gene3D" id="3.40.50.12780">
    <property type="entry name" value="N-terminal domain of ligase-like"/>
    <property type="match status" value="1"/>
</dbReference>
<name>A0A6C0KMY4_9ZZZZ</name>
<dbReference type="PANTHER" id="PTHR43272:SF33">
    <property type="entry name" value="AMP-BINDING DOMAIN-CONTAINING PROTEIN-RELATED"/>
    <property type="match status" value="1"/>
</dbReference>
<dbReference type="SUPFAM" id="SSF56801">
    <property type="entry name" value="Acetyl-CoA synthetase-like"/>
    <property type="match status" value="1"/>
</dbReference>
<dbReference type="InterPro" id="IPR020845">
    <property type="entry name" value="AMP-binding_CS"/>
</dbReference>
<dbReference type="GO" id="GO:0016020">
    <property type="term" value="C:membrane"/>
    <property type="evidence" value="ECO:0007669"/>
    <property type="project" value="TreeGrafter"/>
</dbReference>
<protein>
    <recommendedName>
        <fullName evidence="3">AMP-dependent synthetase/ligase domain-containing protein</fullName>
    </recommendedName>
</protein>
<feature type="domain" description="AMP-dependent synthetase/ligase" evidence="3">
    <location>
        <begin position="29"/>
        <end position="350"/>
    </location>
</feature>
<evidence type="ECO:0000259" key="3">
    <source>
        <dbReference type="Pfam" id="PF00501"/>
    </source>
</evidence>
<dbReference type="Pfam" id="PF00501">
    <property type="entry name" value="AMP-binding"/>
    <property type="match status" value="1"/>
</dbReference>
<dbReference type="PANTHER" id="PTHR43272">
    <property type="entry name" value="LONG-CHAIN-FATTY-ACID--COA LIGASE"/>
    <property type="match status" value="1"/>
</dbReference>
<dbReference type="InterPro" id="IPR000873">
    <property type="entry name" value="AMP-dep_synth/lig_dom"/>
</dbReference>
<evidence type="ECO:0000256" key="1">
    <source>
        <dbReference type="ARBA" id="ARBA00022741"/>
    </source>
</evidence>
<reference evidence="4" key="1">
    <citation type="journal article" date="2020" name="Nature">
        <title>Giant virus diversity and host interactions through global metagenomics.</title>
        <authorList>
            <person name="Schulz F."/>
            <person name="Roux S."/>
            <person name="Paez-Espino D."/>
            <person name="Jungbluth S."/>
            <person name="Walsh D.A."/>
            <person name="Denef V.J."/>
            <person name="McMahon K.D."/>
            <person name="Konstantinidis K.T."/>
            <person name="Eloe-Fadrosh E.A."/>
            <person name="Kyrpides N.C."/>
            <person name="Woyke T."/>
        </authorList>
    </citation>
    <scope>NUCLEOTIDE SEQUENCE</scope>
    <source>
        <strain evidence="4">GVMAG-S-3300012919-55</strain>
    </source>
</reference>
<proteinExistence type="predicted"/>
<dbReference type="EMBL" id="MN740922">
    <property type="protein sequence ID" value="QHU18030.1"/>
    <property type="molecule type" value="Genomic_DNA"/>
</dbReference>
<organism evidence="4">
    <name type="scientific">viral metagenome</name>
    <dbReference type="NCBI Taxonomy" id="1070528"/>
    <lineage>
        <taxon>unclassified sequences</taxon>
        <taxon>metagenomes</taxon>
        <taxon>organismal metagenomes</taxon>
    </lineage>
</organism>
<dbReference type="InterPro" id="IPR042099">
    <property type="entry name" value="ANL_N_sf"/>
</dbReference>
<evidence type="ECO:0000313" key="4">
    <source>
        <dbReference type="EMBL" id="QHU18030.1"/>
    </source>
</evidence>
<dbReference type="PROSITE" id="PS00455">
    <property type="entry name" value="AMP_BINDING"/>
    <property type="match status" value="1"/>
</dbReference>
<accession>A0A6C0KMY4</accession>
<dbReference type="GO" id="GO:0005524">
    <property type="term" value="F:ATP binding"/>
    <property type="evidence" value="ECO:0007669"/>
    <property type="project" value="UniProtKB-KW"/>
</dbReference>
<keyword evidence="1" id="KW-0547">Nucleotide-binding</keyword>